<evidence type="ECO:0000313" key="3">
    <source>
        <dbReference type="Proteomes" id="UP000642180"/>
    </source>
</evidence>
<protein>
    <recommendedName>
        <fullName evidence="4">DUF411 domain-containing protein</fullName>
    </recommendedName>
</protein>
<proteinExistence type="predicted"/>
<keyword evidence="3" id="KW-1185">Reference proteome</keyword>
<organism evidence="2 3">
    <name type="scientific">Oxalicibacterium faecigallinarum</name>
    <dbReference type="NCBI Taxonomy" id="573741"/>
    <lineage>
        <taxon>Bacteria</taxon>
        <taxon>Pseudomonadati</taxon>
        <taxon>Pseudomonadota</taxon>
        <taxon>Betaproteobacteria</taxon>
        <taxon>Burkholderiales</taxon>
        <taxon>Oxalobacteraceae</taxon>
        <taxon>Oxalicibacterium</taxon>
    </lineage>
</organism>
<keyword evidence="1" id="KW-0732">Signal</keyword>
<evidence type="ECO:0000313" key="2">
    <source>
        <dbReference type="EMBL" id="GGI16953.1"/>
    </source>
</evidence>
<dbReference type="EMBL" id="BMDI01000001">
    <property type="protein sequence ID" value="GGI16953.1"/>
    <property type="molecule type" value="Genomic_DNA"/>
</dbReference>
<evidence type="ECO:0008006" key="4">
    <source>
        <dbReference type="Google" id="ProtNLM"/>
    </source>
</evidence>
<dbReference type="Pfam" id="PF04214">
    <property type="entry name" value="DUF411"/>
    <property type="match status" value="1"/>
</dbReference>
<name>A0A8J3AVH0_9BURK</name>
<reference evidence="3" key="1">
    <citation type="journal article" date="2019" name="Int. J. Syst. Evol. Microbiol.">
        <title>The Global Catalogue of Microorganisms (GCM) 10K type strain sequencing project: providing services to taxonomists for standard genome sequencing and annotation.</title>
        <authorList>
            <consortium name="The Broad Institute Genomics Platform"/>
            <consortium name="The Broad Institute Genome Sequencing Center for Infectious Disease"/>
            <person name="Wu L."/>
            <person name="Ma J."/>
        </authorList>
    </citation>
    <scope>NUCLEOTIDE SEQUENCE [LARGE SCALE GENOMIC DNA]</scope>
    <source>
        <strain evidence="3">CCM 2767</strain>
    </source>
</reference>
<comment type="caution">
    <text evidence="2">The sequence shown here is derived from an EMBL/GenBank/DDBJ whole genome shotgun (WGS) entry which is preliminary data.</text>
</comment>
<sequence length="160" mass="17415">MKEAILKLMQLNWLRYAVSTVVLAFSATTAMAQTLPVAEVWKDPSCGCCGDWVKHMEEAGFKVKVHDVGNDATRKKYGMPAKYGSCHTTKVGKYVVEGHVPADDIKRLLREKPTALGLAAPGMPIGSPGMDGLAYNGQKDAYDVVLIKNDGTSTVYQSHR</sequence>
<dbReference type="InterPro" id="IPR007332">
    <property type="entry name" value="DUF411"/>
</dbReference>
<dbReference type="AlphaFoldDB" id="A0A8J3AVH0"/>
<gene>
    <name evidence="2" type="ORF">GCM10008066_06540</name>
</gene>
<feature type="chain" id="PRO_5035260776" description="DUF411 domain-containing protein" evidence="1">
    <location>
        <begin position="33"/>
        <end position="160"/>
    </location>
</feature>
<evidence type="ECO:0000256" key="1">
    <source>
        <dbReference type="SAM" id="SignalP"/>
    </source>
</evidence>
<dbReference type="Proteomes" id="UP000642180">
    <property type="component" value="Unassembled WGS sequence"/>
</dbReference>
<feature type="signal peptide" evidence="1">
    <location>
        <begin position="1"/>
        <end position="32"/>
    </location>
</feature>
<accession>A0A8J3AVH0</accession>